<feature type="region of interest" description="Disordered" evidence="2">
    <location>
        <begin position="87"/>
        <end position="114"/>
    </location>
</feature>
<dbReference type="EMBL" id="JBHUGD010000003">
    <property type="protein sequence ID" value="MFD1947103.1"/>
    <property type="molecule type" value="Genomic_DNA"/>
</dbReference>
<dbReference type="PROSITE" id="PS50164">
    <property type="entry name" value="GIY_YIG"/>
    <property type="match status" value="1"/>
</dbReference>
<feature type="domain" description="GIY-YIG" evidence="3">
    <location>
        <begin position="1"/>
        <end position="76"/>
    </location>
</feature>
<name>A0ABW4TMH9_9ACTN</name>
<reference evidence="5" key="1">
    <citation type="journal article" date="2019" name="Int. J. Syst. Evol. Microbiol.">
        <title>The Global Catalogue of Microorganisms (GCM) 10K type strain sequencing project: providing services to taxonomists for standard genome sequencing and annotation.</title>
        <authorList>
            <consortium name="The Broad Institute Genomics Platform"/>
            <consortium name="The Broad Institute Genome Sequencing Center for Infectious Disease"/>
            <person name="Wu L."/>
            <person name="Ma J."/>
        </authorList>
    </citation>
    <scope>NUCLEOTIDE SEQUENCE [LARGE SCALE GENOMIC DNA]</scope>
    <source>
        <strain evidence="5">CGMCC 1.12477</strain>
    </source>
</reference>
<keyword evidence="5" id="KW-1185">Reference proteome</keyword>
<dbReference type="Pfam" id="PF01541">
    <property type="entry name" value="GIY-YIG"/>
    <property type="match status" value="1"/>
</dbReference>
<dbReference type="CDD" id="cd10456">
    <property type="entry name" value="GIY-YIG_UPF0213"/>
    <property type="match status" value="1"/>
</dbReference>
<dbReference type="SUPFAM" id="SSF82771">
    <property type="entry name" value="GIY-YIG endonuclease"/>
    <property type="match status" value="1"/>
</dbReference>
<dbReference type="Gene3D" id="3.40.1440.10">
    <property type="entry name" value="GIY-YIG endonuclease"/>
    <property type="match status" value="1"/>
</dbReference>
<dbReference type="InterPro" id="IPR000305">
    <property type="entry name" value="GIY-YIG_endonuc"/>
</dbReference>
<evidence type="ECO:0000256" key="1">
    <source>
        <dbReference type="ARBA" id="ARBA00007435"/>
    </source>
</evidence>
<evidence type="ECO:0000256" key="2">
    <source>
        <dbReference type="SAM" id="MobiDB-lite"/>
    </source>
</evidence>
<evidence type="ECO:0000313" key="4">
    <source>
        <dbReference type="EMBL" id="MFD1947103.1"/>
    </source>
</evidence>
<gene>
    <name evidence="4" type="ORF">ACFSDE_09890</name>
</gene>
<organism evidence="4 5">
    <name type="scientific">Nocardioides aestuarii</name>
    <dbReference type="NCBI Taxonomy" id="252231"/>
    <lineage>
        <taxon>Bacteria</taxon>
        <taxon>Bacillati</taxon>
        <taxon>Actinomycetota</taxon>
        <taxon>Actinomycetes</taxon>
        <taxon>Propionibacteriales</taxon>
        <taxon>Nocardioidaceae</taxon>
        <taxon>Nocardioides</taxon>
    </lineage>
</organism>
<dbReference type="PANTHER" id="PTHR34477">
    <property type="entry name" value="UPF0213 PROTEIN YHBQ"/>
    <property type="match status" value="1"/>
</dbReference>
<comment type="caution">
    <text evidence="4">The sequence shown here is derived from an EMBL/GenBank/DDBJ whole genome shotgun (WGS) entry which is preliminary data.</text>
</comment>
<comment type="similarity">
    <text evidence="1">Belongs to the UPF0213 family.</text>
</comment>
<dbReference type="RefSeq" id="WP_343917887.1">
    <property type="nucleotide sequence ID" value="NZ_BAAAJT010000002.1"/>
</dbReference>
<dbReference type="Proteomes" id="UP001597351">
    <property type="component" value="Unassembled WGS sequence"/>
</dbReference>
<feature type="compositionally biased region" description="Low complexity" evidence="2">
    <location>
        <begin position="96"/>
        <end position="114"/>
    </location>
</feature>
<accession>A0ABW4TMH9</accession>
<dbReference type="InterPro" id="IPR050190">
    <property type="entry name" value="UPF0213_domain"/>
</dbReference>
<evidence type="ECO:0000313" key="5">
    <source>
        <dbReference type="Proteomes" id="UP001597351"/>
    </source>
</evidence>
<sequence>MTAYTYILECVDGSFYVGSTRDLQRRMEEHALGAGAAYTRNRLPVTLVWVEQHDHVANAFLREKQIQNWSRAKRIALIEQRQGDLPELARGWGRRPSTGGLDSPSPGGSDGSTT</sequence>
<protein>
    <submittedName>
        <fullName evidence="4">GIY-YIG nuclease family protein</fullName>
    </submittedName>
</protein>
<evidence type="ECO:0000259" key="3">
    <source>
        <dbReference type="PROSITE" id="PS50164"/>
    </source>
</evidence>
<dbReference type="PANTHER" id="PTHR34477:SF1">
    <property type="entry name" value="UPF0213 PROTEIN YHBQ"/>
    <property type="match status" value="1"/>
</dbReference>
<dbReference type="InterPro" id="IPR035901">
    <property type="entry name" value="GIY-YIG_endonuc_sf"/>
</dbReference>
<proteinExistence type="inferred from homology"/>